<protein>
    <recommendedName>
        <fullName evidence="9">Type VII secretion system protein EccE domain-containing protein</fullName>
    </recommendedName>
</protein>
<keyword evidence="11" id="KW-1185">Reference proteome</keyword>
<feature type="transmembrane region" description="Helical" evidence="8">
    <location>
        <begin position="93"/>
        <end position="110"/>
    </location>
</feature>
<dbReference type="NCBIfam" id="TIGR03923">
    <property type="entry name" value="T7SS_EccE"/>
    <property type="match status" value="1"/>
</dbReference>
<evidence type="ECO:0000256" key="5">
    <source>
        <dbReference type="ARBA" id="ARBA00022989"/>
    </source>
</evidence>
<evidence type="ECO:0000313" key="11">
    <source>
        <dbReference type="Proteomes" id="UP000194225"/>
    </source>
</evidence>
<evidence type="ECO:0000256" key="8">
    <source>
        <dbReference type="SAM" id="Phobius"/>
    </source>
</evidence>
<comment type="subcellular location">
    <subcellularLocation>
        <location evidence="1">Cell membrane</location>
    </subcellularLocation>
</comment>
<evidence type="ECO:0000256" key="7">
    <source>
        <dbReference type="SAM" id="MobiDB-lite"/>
    </source>
</evidence>
<proteinExistence type="inferred from homology"/>
<evidence type="ECO:0000256" key="6">
    <source>
        <dbReference type="ARBA" id="ARBA00023136"/>
    </source>
</evidence>
<keyword evidence="6 8" id="KW-0472">Membrane</keyword>
<dbReference type="InterPro" id="IPR050051">
    <property type="entry name" value="EccE_dom"/>
</dbReference>
<evidence type="ECO:0000256" key="2">
    <source>
        <dbReference type="ARBA" id="ARBA00007759"/>
    </source>
</evidence>
<evidence type="ECO:0000256" key="1">
    <source>
        <dbReference type="ARBA" id="ARBA00004236"/>
    </source>
</evidence>
<evidence type="ECO:0000313" key="10">
    <source>
        <dbReference type="EMBL" id="OSY39173.1"/>
    </source>
</evidence>
<dbReference type="InterPro" id="IPR021368">
    <property type="entry name" value="T7SS_EccE"/>
</dbReference>
<keyword evidence="5 8" id="KW-1133">Transmembrane helix</keyword>
<evidence type="ECO:0000259" key="9">
    <source>
        <dbReference type="Pfam" id="PF11203"/>
    </source>
</evidence>
<gene>
    <name evidence="10" type="ORF">BG653_05830</name>
</gene>
<sequence>MSSATRARRRNGRQQQQQPSAAPQYAGNAGQNGTAPGNRENGGRRSAARPAGPVAPRLRQQAGTIGGVRVQQLAIIELAAALVLVGWSIHPAALTAAIVIAAVLVIFALGRRRRIPLPEWITTVRAMKRRGKESISALAATQGVDPAIAPVVECEPALRTYEFTTESDQRAIGFVGDGTFLTALVQVDARDEPLRPERGSHMLPLEVLHTALDIEDIHLESVQFVQYTQPAPAPHLPEQAVAARSYAPLQAQAQTPALQLTWIALKLDPELCSEAIDARGGGMEGAKRSLLRAADQLVSRLTAHGVRARVLAEREVVAAIGTAVCVSPRAANGAMGRDGRAARRTQETTRAMRCDDRWHSTYWIGRWPQLGQGGAPLAAITQLLTSTRAMASTFALTATHGSGRAPAISGYVRLSTRSENELTSAQSELERRSGSVKVGLVRLDREQLPGLLATLPLGGTR</sequence>
<name>A0ABX3XQZ0_STRPT</name>
<comment type="caution">
    <text evidence="10">The sequence shown here is derived from an EMBL/GenBank/DDBJ whole genome shotgun (WGS) entry which is preliminary data.</text>
</comment>
<dbReference type="Proteomes" id="UP000194225">
    <property type="component" value="Unassembled WGS sequence"/>
</dbReference>
<organism evidence="10 11">
    <name type="scientific">Streptomyces platensis</name>
    <dbReference type="NCBI Taxonomy" id="58346"/>
    <lineage>
        <taxon>Bacteria</taxon>
        <taxon>Bacillati</taxon>
        <taxon>Actinomycetota</taxon>
        <taxon>Actinomycetes</taxon>
        <taxon>Kitasatosporales</taxon>
        <taxon>Streptomycetaceae</taxon>
        <taxon>Streptomyces</taxon>
    </lineage>
</organism>
<comment type="similarity">
    <text evidence="2">Belongs to the EccE family.</text>
</comment>
<reference evidence="10 11" key="1">
    <citation type="submission" date="2016-09" db="EMBL/GenBank/DDBJ databases">
        <title>Streptomyces platensis DSM40041, a candidate organism with high potential of specific P450 cytochromes.</title>
        <authorList>
            <person name="Grumaz C."/>
            <person name="Vainshtein Y."/>
            <person name="Kirstahler P."/>
            <person name="Sohn K."/>
        </authorList>
    </citation>
    <scope>NUCLEOTIDE SEQUENCE [LARGE SCALE GENOMIC DNA]</scope>
    <source>
        <strain evidence="10 11">DSM 40041</strain>
    </source>
</reference>
<dbReference type="EMBL" id="MIGA01000053">
    <property type="protein sequence ID" value="OSY39173.1"/>
    <property type="molecule type" value="Genomic_DNA"/>
</dbReference>
<feature type="domain" description="Type VII secretion system protein EccE" evidence="9">
    <location>
        <begin position="256"/>
        <end position="364"/>
    </location>
</feature>
<accession>A0ABX3XQZ0</accession>
<keyword evidence="3" id="KW-1003">Cell membrane</keyword>
<feature type="compositionally biased region" description="Basic residues" evidence="7">
    <location>
        <begin position="1"/>
        <end position="12"/>
    </location>
</feature>
<feature type="region of interest" description="Disordered" evidence="7">
    <location>
        <begin position="1"/>
        <end position="58"/>
    </location>
</feature>
<feature type="compositionally biased region" description="Low complexity" evidence="7">
    <location>
        <begin position="13"/>
        <end position="26"/>
    </location>
</feature>
<evidence type="ECO:0000256" key="4">
    <source>
        <dbReference type="ARBA" id="ARBA00022692"/>
    </source>
</evidence>
<evidence type="ECO:0000256" key="3">
    <source>
        <dbReference type="ARBA" id="ARBA00022475"/>
    </source>
</evidence>
<dbReference type="Pfam" id="PF11203">
    <property type="entry name" value="EccE"/>
    <property type="match status" value="1"/>
</dbReference>
<keyword evidence="4 8" id="KW-0812">Transmembrane</keyword>